<name>A0A1P8KFM5_9BURK</name>
<evidence type="ECO:0000256" key="4">
    <source>
        <dbReference type="ARBA" id="ARBA00023002"/>
    </source>
</evidence>
<proteinExistence type="predicted"/>
<keyword evidence="2" id="KW-0285">Flavoprotein</keyword>
<reference evidence="7 8" key="1">
    <citation type="submission" date="2017-01" db="EMBL/GenBank/DDBJ databases">
        <authorList>
            <person name="Mah S.A."/>
            <person name="Swanson W.J."/>
            <person name="Moy G.W."/>
            <person name="Vacquier V.D."/>
        </authorList>
    </citation>
    <scope>NUCLEOTIDE SEQUENCE [LARGE SCALE GENOMIC DNA]</scope>
    <source>
        <strain evidence="7 8">DSM 22694</strain>
    </source>
</reference>
<dbReference type="PRINTS" id="PR00420">
    <property type="entry name" value="RNGMNOXGNASE"/>
</dbReference>
<evidence type="ECO:0000256" key="3">
    <source>
        <dbReference type="ARBA" id="ARBA00022827"/>
    </source>
</evidence>
<dbReference type="SUPFAM" id="SSF51905">
    <property type="entry name" value="FAD/NAD(P)-binding domain"/>
    <property type="match status" value="1"/>
</dbReference>
<organism evidence="7 8">
    <name type="scientific">Rhodoferax saidenbachensis</name>
    <dbReference type="NCBI Taxonomy" id="1484693"/>
    <lineage>
        <taxon>Bacteria</taxon>
        <taxon>Pseudomonadati</taxon>
        <taxon>Pseudomonadota</taxon>
        <taxon>Betaproteobacteria</taxon>
        <taxon>Burkholderiales</taxon>
        <taxon>Comamonadaceae</taxon>
        <taxon>Rhodoferax</taxon>
    </lineage>
</organism>
<evidence type="ECO:0000313" key="7">
    <source>
        <dbReference type="EMBL" id="APW44867.1"/>
    </source>
</evidence>
<feature type="domain" description="FAD-binding" evidence="6">
    <location>
        <begin position="5"/>
        <end position="350"/>
    </location>
</feature>
<dbReference type="SUPFAM" id="SSF54373">
    <property type="entry name" value="FAD-linked reductases, C-terminal domain"/>
    <property type="match status" value="1"/>
</dbReference>
<accession>A0A1P8KFM5</accession>
<dbReference type="Gene3D" id="3.50.50.60">
    <property type="entry name" value="FAD/NAD(P)-binding domain"/>
    <property type="match status" value="1"/>
</dbReference>
<keyword evidence="3" id="KW-0274">FAD</keyword>
<evidence type="ECO:0000259" key="6">
    <source>
        <dbReference type="Pfam" id="PF01494"/>
    </source>
</evidence>
<dbReference type="PANTHER" id="PTHR13789:SF318">
    <property type="entry name" value="GERANYLGERANYL DIPHOSPHATE REDUCTASE"/>
    <property type="match status" value="1"/>
</dbReference>
<protein>
    <submittedName>
        <fullName evidence="7">FAD-dependent oxidoreductase</fullName>
    </submittedName>
</protein>
<sequence length="393" mass="41869">MDEAMVIVGAGIGGLASALACARQGRAVQVLEQSPVLGEIGAGIQLGPNAVRLLDGWGLGPALKAVAAYPTRLEVRHARSATLLGTLPLGQAMVQRYGVAYATVARADLHGLLLAAVRQSGTVDIQLASAVEDVVQDAHGVRFSTVDGTRRQTPLLVGADGLWSRVRAQVWQDGAPRATGHLAFRALVRQSDLPQGLRSQVVTAWLGPAFHVVQYPVRGGEWLNLVVIAKGTAPADLQSWDHAANAAELRALLANAGGPLLDLIHTVDNWRLWALCDRVPMRSAAEHVQGRIALLGDAAHPMRPYLAQGAGMAMEDAHQLAASLAAQPQDSGAALQHYAQTRWQRNARVQARAQRNGDIFHMKAPMSLARDVSLRLLGARLLDVPWLYGYAGA</sequence>
<dbReference type="Proteomes" id="UP000186110">
    <property type="component" value="Chromosome"/>
</dbReference>
<evidence type="ECO:0000313" key="8">
    <source>
        <dbReference type="Proteomes" id="UP000186110"/>
    </source>
</evidence>
<keyword evidence="4" id="KW-0560">Oxidoreductase</keyword>
<dbReference type="Pfam" id="PF01494">
    <property type="entry name" value="FAD_binding_3"/>
    <property type="match status" value="1"/>
</dbReference>
<dbReference type="STRING" id="1484693.RS694_13390"/>
<dbReference type="AlphaFoldDB" id="A0A1P8KFM5"/>
<keyword evidence="8" id="KW-1185">Reference proteome</keyword>
<dbReference type="InterPro" id="IPR036188">
    <property type="entry name" value="FAD/NAD-bd_sf"/>
</dbReference>
<evidence type="ECO:0000256" key="2">
    <source>
        <dbReference type="ARBA" id="ARBA00022630"/>
    </source>
</evidence>
<dbReference type="EMBL" id="CP019239">
    <property type="protein sequence ID" value="APW44867.1"/>
    <property type="molecule type" value="Genomic_DNA"/>
</dbReference>
<dbReference type="GO" id="GO:0071949">
    <property type="term" value="F:FAD binding"/>
    <property type="evidence" value="ECO:0007669"/>
    <property type="project" value="InterPro"/>
</dbReference>
<dbReference type="eggNOG" id="COG0654">
    <property type="taxonomic scope" value="Bacteria"/>
</dbReference>
<dbReference type="InterPro" id="IPR050493">
    <property type="entry name" value="FAD-dep_Monooxygenase_BioMet"/>
</dbReference>
<evidence type="ECO:0000256" key="1">
    <source>
        <dbReference type="ARBA" id="ARBA00001974"/>
    </source>
</evidence>
<dbReference type="InterPro" id="IPR002938">
    <property type="entry name" value="FAD-bd"/>
</dbReference>
<keyword evidence="5" id="KW-0503">Monooxygenase</keyword>
<gene>
    <name evidence="7" type="ORF">RS694_13390</name>
</gene>
<comment type="cofactor">
    <cofactor evidence="1">
        <name>FAD</name>
        <dbReference type="ChEBI" id="CHEBI:57692"/>
    </cofactor>
</comment>
<dbReference type="KEGG" id="rsb:RS694_13390"/>
<dbReference type="GO" id="GO:0004497">
    <property type="term" value="F:monooxygenase activity"/>
    <property type="evidence" value="ECO:0007669"/>
    <property type="project" value="UniProtKB-KW"/>
</dbReference>
<evidence type="ECO:0000256" key="5">
    <source>
        <dbReference type="ARBA" id="ARBA00023033"/>
    </source>
</evidence>
<dbReference type="RefSeq" id="WP_029708671.1">
    <property type="nucleotide sequence ID" value="NZ_CP019239.1"/>
</dbReference>
<dbReference type="PANTHER" id="PTHR13789">
    <property type="entry name" value="MONOOXYGENASE"/>
    <property type="match status" value="1"/>
</dbReference>